<dbReference type="AlphaFoldDB" id="A0A5C6JXI0"/>
<gene>
    <name evidence="1" type="ORF">FRZ03_09570</name>
</gene>
<organism evidence="1 2">
    <name type="scientific">Streptomyces misionensis</name>
    <dbReference type="NCBI Taxonomy" id="67331"/>
    <lineage>
        <taxon>Bacteria</taxon>
        <taxon>Bacillati</taxon>
        <taxon>Actinomycetota</taxon>
        <taxon>Actinomycetes</taxon>
        <taxon>Kitasatosporales</taxon>
        <taxon>Streptomycetaceae</taxon>
        <taxon>Streptomyces</taxon>
    </lineage>
</organism>
<sequence>MDAMTAPAILADQLAERGLHVTNRGDHTVTVINPLRPHVGETVTDQGGRYITDYGYAIGVHGDEQATADRVAYLLGLPRPRLPRQPTHPEVAA</sequence>
<name>A0A5C6JXI0_9ACTN</name>
<proteinExistence type="predicted"/>
<accession>A0A5C6JXI0</accession>
<dbReference type="EMBL" id="VOGW01000053">
    <property type="protein sequence ID" value="TWV53588.1"/>
    <property type="molecule type" value="Genomic_DNA"/>
</dbReference>
<comment type="caution">
    <text evidence="1">The sequence shown here is derived from an EMBL/GenBank/DDBJ whole genome shotgun (WGS) entry which is preliminary data.</text>
</comment>
<evidence type="ECO:0000313" key="1">
    <source>
        <dbReference type="EMBL" id="TWV53588.1"/>
    </source>
</evidence>
<dbReference type="Proteomes" id="UP000320481">
    <property type="component" value="Unassembled WGS sequence"/>
</dbReference>
<reference evidence="1" key="1">
    <citation type="journal article" date="2019" name="Microbiol. Resour. Announc.">
        <title>Draft Genomic Sequences of Streptomyces misionensis and Streptomyces albidoflavus, bacteria applied for phytopathogen biocontrol.</title>
        <authorList>
            <person name="Pylro V."/>
            <person name="Dias A."/>
            <person name="Andreote F."/>
            <person name="Varani A."/>
            <person name="Andreote C."/>
            <person name="Bernardo E."/>
            <person name="Martins T."/>
        </authorList>
    </citation>
    <scope>NUCLEOTIDE SEQUENCE [LARGE SCALE GENOMIC DNA]</scope>
    <source>
        <strain evidence="1">66</strain>
    </source>
</reference>
<dbReference type="RefSeq" id="WP_146464743.1">
    <property type="nucleotide sequence ID" value="NZ_VOGW01000053.1"/>
</dbReference>
<protein>
    <submittedName>
        <fullName evidence="1">Uncharacterized protein</fullName>
    </submittedName>
</protein>
<evidence type="ECO:0000313" key="2">
    <source>
        <dbReference type="Proteomes" id="UP000320481"/>
    </source>
</evidence>
<keyword evidence="2" id="KW-1185">Reference proteome</keyword>